<dbReference type="SUPFAM" id="SSF81321">
    <property type="entry name" value="Family A G protein-coupled receptor-like"/>
    <property type="match status" value="1"/>
</dbReference>
<gene>
    <name evidence="8" type="ORF">niasHT_035428</name>
</gene>
<protein>
    <recommendedName>
        <fullName evidence="7">G-protein coupled receptors family 1 profile domain-containing protein</fullName>
    </recommendedName>
</protein>
<feature type="domain" description="G-protein coupled receptors family 1 profile" evidence="7">
    <location>
        <begin position="39"/>
        <end position="286"/>
    </location>
</feature>
<keyword evidence="9" id="KW-1185">Reference proteome</keyword>
<feature type="transmembrane region" description="Helical" evidence="6">
    <location>
        <begin position="224"/>
        <end position="244"/>
    </location>
</feature>
<accession>A0ABD2I2A0</accession>
<evidence type="ECO:0000256" key="6">
    <source>
        <dbReference type="SAM" id="Phobius"/>
    </source>
</evidence>
<evidence type="ECO:0000256" key="2">
    <source>
        <dbReference type="ARBA" id="ARBA00022692"/>
    </source>
</evidence>
<evidence type="ECO:0000313" key="9">
    <source>
        <dbReference type="Proteomes" id="UP001620626"/>
    </source>
</evidence>
<reference evidence="8 9" key="1">
    <citation type="submission" date="2024-10" db="EMBL/GenBank/DDBJ databases">
        <authorList>
            <person name="Kim D."/>
        </authorList>
    </citation>
    <scope>NUCLEOTIDE SEQUENCE [LARGE SCALE GENOMIC DNA]</scope>
    <source>
        <strain evidence="8">BH-2024</strain>
    </source>
</reference>
<keyword evidence="3 6" id="KW-1133">Transmembrane helix</keyword>
<dbReference type="InterPro" id="IPR047130">
    <property type="entry name" value="7TM_GPCR_Srsx_nematod"/>
</dbReference>
<dbReference type="Proteomes" id="UP001620626">
    <property type="component" value="Unassembled WGS sequence"/>
</dbReference>
<dbReference type="PANTHER" id="PTHR23360:SF5">
    <property type="entry name" value="G-PROTEIN COUPLED RECEPTORS FAMILY 1 PROFILE DOMAIN-CONTAINING PROTEIN"/>
    <property type="match status" value="1"/>
</dbReference>
<sequence>MSSNQSEVYQTFHDAGRSPLLIALFGAKTTIAGIAIFLGTNLVWATIKRKLVQFQLAFITSLHSNCNVLLALYAACSCVQQSNFFVPFFCALFGRPFIPYGLCFLLQMAPIFCSFAAFPLTFFIALERFTAICFPIWYKMRNQCRFLATTVAICAALGLYVFAQDAKTALDNPNQEVICAVGPKVDASFFTLLILLMNLASVCLYLAIWAIVKSDNKFSNVQKSLVRCLFVLLLLELFGWGLSISLRLTLTPFFGILSNSLNGFLIVNLSTNFAYVAMALTTPVLYVFSSEHRDALKAQFSLWKCTNCAVNRISSTDSSSSPAFVVGNGQRGAPRVSPLRNDIAPVSKIMPRQEKSLSDATGARKSTKNEK</sequence>
<dbReference type="Gene3D" id="1.20.1070.10">
    <property type="entry name" value="Rhodopsin 7-helix transmembrane proteins"/>
    <property type="match status" value="1"/>
</dbReference>
<feature type="transmembrane region" description="Helical" evidence="6">
    <location>
        <begin position="189"/>
        <end position="212"/>
    </location>
</feature>
<organism evidence="8 9">
    <name type="scientific">Heterodera trifolii</name>
    <dbReference type="NCBI Taxonomy" id="157864"/>
    <lineage>
        <taxon>Eukaryota</taxon>
        <taxon>Metazoa</taxon>
        <taxon>Ecdysozoa</taxon>
        <taxon>Nematoda</taxon>
        <taxon>Chromadorea</taxon>
        <taxon>Rhabditida</taxon>
        <taxon>Tylenchina</taxon>
        <taxon>Tylenchomorpha</taxon>
        <taxon>Tylenchoidea</taxon>
        <taxon>Heteroderidae</taxon>
        <taxon>Heteroderinae</taxon>
        <taxon>Heterodera</taxon>
    </lineage>
</organism>
<dbReference type="Pfam" id="PF10320">
    <property type="entry name" value="7TM_GPCR_Srsx"/>
    <property type="match status" value="1"/>
</dbReference>
<feature type="transmembrane region" description="Helical" evidence="6">
    <location>
        <begin position="20"/>
        <end position="44"/>
    </location>
</feature>
<dbReference type="PANTHER" id="PTHR23360">
    <property type="entry name" value="G-PROTEIN COUPLED RECEPTORS FAMILY 1 PROFILE DOMAIN-CONTAINING PROTEIN-RELATED"/>
    <property type="match status" value="1"/>
</dbReference>
<feature type="region of interest" description="Disordered" evidence="5">
    <location>
        <begin position="344"/>
        <end position="371"/>
    </location>
</feature>
<dbReference type="InterPro" id="IPR000276">
    <property type="entry name" value="GPCR_Rhodpsn"/>
</dbReference>
<comment type="caution">
    <text evidence="8">The sequence shown here is derived from an EMBL/GenBank/DDBJ whole genome shotgun (WGS) entry which is preliminary data.</text>
</comment>
<evidence type="ECO:0000256" key="5">
    <source>
        <dbReference type="SAM" id="MobiDB-lite"/>
    </source>
</evidence>
<evidence type="ECO:0000313" key="8">
    <source>
        <dbReference type="EMBL" id="KAL3073152.1"/>
    </source>
</evidence>
<dbReference type="AlphaFoldDB" id="A0ABD2I2A0"/>
<feature type="transmembrane region" description="Helical" evidence="6">
    <location>
        <begin position="264"/>
        <end position="288"/>
    </location>
</feature>
<feature type="transmembrane region" description="Helical" evidence="6">
    <location>
        <begin position="97"/>
        <end position="126"/>
    </location>
</feature>
<keyword evidence="2 6" id="KW-0812">Transmembrane</keyword>
<keyword evidence="4 6" id="KW-0472">Membrane</keyword>
<dbReference type="InterPro" id="IPR019424">
    <property type="entry name" value="7TM_GPCR_Srsx"/>
</dbReference>
<name>A0ABD2I2A0_9BILA</name>
<feature type="transmembrane region" description="Helical" evidence="6">
    <location>
        <begin position="146"/>
        <end position="163"/>
    </location>
</feature>
<dbReference type="PROSITE" id="PS50262">
    <property type="entry name" value="G_PROTEIN_RECEP_F1_2"/>
    <property type="match status" value="1"/>
</dbReference>
<dbReference type="SMART" id="SM01381">
    <property type="entry name" value="7TM_GPCR_Srsx"/>
    <property type="match status" value="1"/>
</dbReference>
<dbReference type="GO" id="GO:0016020">
    <property type="term" value="C:membrane"/>
    <property type="evidence" value="ECO:0007669"/>
    <property type="project" value="UniProtKB-SubCell"/>
</dbReference>
<evidence type="ECO:0000256" key="1">
    <source>
        <dbReference type="ARBA" id="ARBA00004370"/>
    </source>
</evidence>
<comment type="subcellular location">
    <subcellularLocation>
        <location evidence="1">Membrane</location>
    </subcellularLocation>
</comment>
<evidence type="ECO:0000259" key="7">
    <source>
        <dbReference type="PROSITE" id="PS50262"/>
    </source>
</evidence>
<dbReference type="InterPro" id="IPR017452">
    <property type="entry name" value="GPCR_Rhodpsn_7TM"/>
</dbReference>
<dbReference type="EMBL" id="JBICBT010001324">
    <property type="protein sequence ID" value="KAL3073152.1"/>
    <property type="molecule type" value="Genomic_DNA"/>
</dbReference>
<proteinExistence type="predicted"/>
<evidence type="ECO:0000256" key="3">
    <source>
        <dbReference type="ARBA" id="ARBA00022989"/>
    </source>
</evidence>
<evidence type="ECO:0000256" key="4">
    <source>
        <dbReference type="ARBA" id="ARBA00023136"/>
    </source>
</evidence>